<evidence type="ECO:0000256" key="1">
    <source>
        <dbReference type="ARBA" id="ARBA00022801"/>
    </source>
</evidence>
<proteinExistence type="predicted"/>
<reference evidence="3" key="1">
    <citation type="submission" date="2024-10" db="EMBL/GenBank/DDBJ databases">
        <authorList>
            <person name="Lesea H.P."/>
            <person name="Kuehl J.V."/>
            <person name="Chandonia J.-M."/>
        </authorList>
    </citation>
    <scope>NUCLEOTIDE SEQUENCE</scope>
    <source>
        <strain evidence="3">FW102-FHT14D07</strain>
    </source>
</reference>
<dbReference type="InterPro" id="IPR029058">
    <property type="entry name" value="AB_hydrolase_fold"/>
</dbReference>
<dbReference type="AlphaFoldDB" id="A0AB74UT25"/>
<dbReference type="RefSeq" id="WP_395119279.1">
    <property type="nucleotide sequence ID" value="NZ_CP170721.1"/>
</dbReference>
<dbReference type="PANTHER" id="PTHR42776:SF27">
    <property type="entry name" value="DIPEPTIDYL PEPTIDASE FAMILY MEMBER 6"/>
    <property type="match status" value="1"/>
</dbReference>
<dbReference type="Pfam" id="PF00326">
    <property type="entry name" value="Peptidase_S9"/>
    <property type="match status" value="1"/>
</dbReference>
<dbReference type="SUPFAM" id="SSF53474">
    <property type="entry name" value="alpha/beta-Hydrolases"/>
    <property type="match status" value="1"/>
</dbReference>
<accession>A0AB74UT25</accession>
<name>A0AB74UT25_9GAMM</name>
<gene>
    <name evidence="3" type="ORF">ACFYG5_04615</name>
</gene>
<protein>
    <submittedName>
        <fullName evidence="3">Prolyl oligopeptidase family serine peptidase</fullName>
    </submittedName>
</protein>
<feature type="domain" description="Peptidase S9 prolyl oligopeptidase catalytic" evidence="2">
    <location>
        <begin position="403"/>
        <end position="612"/>
    </location>
</feature>
<organism evidence="3">
    <name type="scientific">Rhodanobacter sp. FW102-FHT14D07</name>
    <dbReference type="NCBI Taxonomy" id="3351462"/>
    <lineage>
        <taxon>Bacteria</taxon>
        <taxon>Pseudomonadati</taxon>
        <taxon>Pseudomonadota</taxon>
        <taxon>Gammaproteobacteria</taxon>
        <taxon>Lysobacterales</taxon>
        <taxon>Rhodanobacteraceae</taxon>
        <taxon>Rhodanobacter</taxon>
    </lineage>
</organism>
<sequence>MKISPDGQYLAAMGLVKGQRSLALIHLSDMKGHVVRPREGDDVIDFWWASPTHVVYSVGEHVGGYDVPLSTGELFGVEADGGNPLLLYGYRKGGSSVRWLTQRNDGKYGTATFIAPIPGDPNHALVSISSWSGSGNEGELSRAVRMDLRSGDIAPIINAPGRDMTFVADHQGRIRFAAGLDANGNPKVYTHPVDADGWKELPEFEASRSFPWAFDADDSHAYFSCSPKAGGFGVCRWDPATGKLTELWSNPTVEANALIFGPADDQIIGVGFEDGRPGVALFDGNAPAAKTAVGLMQHFPGEYARIVSGTRDGALCILYVSADSDPGHFYLFDRKAGKLTSLLATERWIDPVRMATKQPFAFSARDGLKLQGYASFPPGLETARHLPMVVLVHGGPYGVRDDWDFDPYVQMLATRGYLVLQVNYRGSGGYGYAFEKAGWLEWGGKMQDDVTDATRWAIAQGLADPNRICIFGGSYGGYAALEGAVKEPDLYKCAIGYVGVYDLALMYRRGDIPQSTSGENYLQRVLGTDMDTLARRSPINQLDRLKARVMLVVGGKDKRVPSIQGRSLHTALLDRHVAHAWIDQPDEGHGFYDEKNVAELYQQIVQFVGSSIGPGAPTAVAAPTK</sequence>
<dbReference type="EMBL" id="CP170721">
    <property type="protein sequence ID" value="XIA19432.1"/>
    <property type="molecule type" value="Genomic_DNA"/>
</dbReference>
<dbReference type="SUPFAM" id="SSF82171">
    <property type="entry name" value="DPP6 N-terminal domain-like"/>
    <property type="match status" value="1"/>
</dbReference>
<dbReference type="GO" id="GO:0004252">
    <property type="term" value="F:serine-type endopeptidase activity"/>
    <property type="evidence" value="ECO:0007669"/>
    <property type="project" value="TreeGrafter"/>
</dbReference>
<evidence type="ECO:0000259" key="2">
    <source>
        <dbReference type="Pfam" id="PF00326"/>
    </source>
</evidence>
<dbReference type="InterPro" id="IPR001375">
    <property type="entry name" value="Peptidase_S9_cat"/>
</dbReference>
<dbReference type="PANTHER" id="PTHR42776">
    <property type="entry name" value="SERINE PEPTIDASE S9 FAMILY MEMBER"/>
    <property type="match status" value="1"/>
</dbReference>
<dbReference type="Gene3D" id="3.40.50.1820">
    <property type="entry name" value="alpha/beta hydrolase"/>
    <property type="match status" value="1"/>
</dbReference>
<keyword evidence="1" id="KW-0378">Hydrolase</keyword>
<dbReference type="GO" id="GO:0006508">
    <property type="term" value="P:proteolysis"/>
    <property type="evidence" value="ECO:0007669"/>
    <property type="project" value="InterPro"/>
</dbReference>
<evidence type="ECO:0000313" key="3">
    <source>
        <dbReference type="EMBL" id="XIA19432.1"/>
    </source>
</evidence>